<feature type="chain" id="PRO_5031588698" evidence="2">
    <location>
        <begin position="30"/>
        <end position="510"/>
    </location>
</feature>
<gene>
    <name evidence="5" type="ORF">JFL75_04960</name>
</gene>
<dbReference type="GO" id="GO:0009166">
    <property type="term" value="P:nucleotide catabolic process"/>
    <property type="evidence" value="ECO:0007669"/>
    <property type="project" value="InterPro"/>
</dbReference>
<keyword evidence="6" id="KW-1185">Reference proteome</keyword>
<evidence type="ECO:0000256" key="2">
    <source>
        <dbReference type="RuleBase" id="RU362119"/>
    </source>
</evidence>
<dbReference type="PANTHER" id="PTHR11575:SF24">
    <property type="entry name" value="5'-NUCLEOTIDASE"/>
    <property type="match status" value="1"/>
</dbReference>
<dbReference type="SUPFAM" id="SSF56300">
    <property type="entry name" value="Metallo-dependent phosphatases"/>
    <property type="match status" value="1"/>
</dbReference>
<dbReference type="Gene3D" id="3.60.21.10">
    <property type="match status" value="1"/>
</dbReference>
<reference evidence="5" key="1">
    <citation type="submission" date="2021-01" db="EMBL/GenBank/DDBJ databases">
        <title>Description of Breznakiella homolactica.</title>
        <authorList>
            <person name="Song Y."/>
            <person name="Brune A."/>
        </authorList>
    </citation>
    <scope>NUCLEOTIDE SEQUENCE</scope>
    <source>
        <strain evidence="5">RmG30</strain>
    </source>
</reference>
<dbReference type="Proteomes" id="UP000595917">
    <property type="component" value="Chromosome"/>
</dbReference>
<dbReference type="SUPFAM" id="SSF55816">
    <property type="entry name" value="5'-nucleotidase (syn. UDP-sugar hydrolase), C-terminal domain"/>
    <property type="match status" value="1"/>
</dbReference>
<evidence type="ECO:0000259" key="4">
    <source>
        <dbReference type="Pfam" id="PF02872"/>
    </source>
</evidence>
<dbReference type="InterPro" id="IPR029052">
    <property type="entry name" value="Metallo-depent_PP-like"/>
</dbReference>
<dbReference type="PRINTS" id="PR01607">
    <property type="entry name" value="APYRASEFAMLY"/>
</dbReference>
<dbReference type="InterPro" id="IPR006179">
    <property type="entry name" value="5_nucleotidase/apyrase"/>
</dbReference>
<feature type="signal peptide" evidence="2">
    <location>
        <begin position="1"/>
        <end position="29"/>
    </location>
</feature>
<dbReference type="PROSITE" id="PS51257">
    <property type="entry name" value="PROKAR_LIPOPROTEIN"/>
    <property type="match status" value="1"/>
</dbReference>
<dbReference type="InterPro" id="IPR004843">
    <property type="entry name" value="Calcineurin-like_PHP"/>
</dbReference>
<evidence type="ECO:0000313" key="6">
    <source>
        <dbReference type="Proteomes" id="UP000595917"/>
    </source>
</evidence>
<dbReference type="PANTHER" id="PTHR11575">
    <property type="entry name" value="5'-NUCLEOTIDASE-RELATED"/>
    <property type="match status" value="1"/>
</dbReference>
<dbReference type="RefSeq" id="WP_215627577.1">
    <property type="nucleotide sequence ID" value="NZ_CP067089.2"/>
</dbReference>
<dbReference type="AlphaFoldDB" id="A0A7T7XQ10"/>
<keyword evidence="2" id="KW-0547">Nucleotide-binding</keyword>
<feature type="domain" description="Calcineurin-like phosphoesterase" evidence="3">
    <location>
        <begin position="45"/>
        <end position="122"/>
    </location>
</feature>
<name>A0A7T7XQ10_9SPIR</name>
<keyword evidence="1 2" id="KW-0732">Signal</keyword>
<dbReference type="EMBL" id="CP067089">
    <property type="protein sequence ID" value="QQO10273.1"/>
    <property type="molecule type" value="Genomic_DNA"/>
</dbReference>
<dbReference type="GO" id="GO:0016787">
    <property type="term" value="F:hydrolase activity"/>
    <property type="evidence" value="ECO:0007669"/>
    <property type="project" value="UniProtKB-KW"/>
</dbReference>
<evidence type="ECO:0000259" key="3">
    <source>
        <dbReference type="Pfam" id="PF00149"/>
    </source>
</evidence>
<dbReference type="Gene3D" id="3.90.780.10">
    <property type="entry name" value="5'-Nucleotidase, C-terminal domain"/>
    <property type="match status" value="1"/>
</dbReference>
<feature type="domain" description="5'-Nucleotidase C-terminal" evidence="4">
    <location>
        <begin position="322"/>
        <end position="471"/>
    </location>
</feature>
<dbReference type="InterPro" id="IPR008334">
    <property type="entry name" value="5'-Nucleotdase_C"/>
</dbReference>
<dbReference type="Pfam" id="PF02872">
    <property type="entry name" value="5_nucleotid_C"/>
    <property type="match status" value="1"/>
</dbReference>
<dbReference type="InterPro" id="IPR036907">
    <property type="entry name" value="5'-Nucleotdase_C_sf"/>
</dbReference>
<protein>
    <submittedName>
        <fullName evidence="5">Bifunctional metallophosphatase/5'-nucleotidase</fullName>
    </submittedName>
</protein>
<organism evidence="5 6">
    <name type="scientific">Breznakiella homolactica</name>
    <dbReference type="NCBI Taxonomy" id="2798577"/>
    <lineage>
        <taxon>Bacteria</taxon>
        <taxon>Pseudomonadati</taxon>
        <taxon>Spirochaetota</taxon>
        <taxon>Spirochaetia</taxon>
        <taxon>Spirochaetales</taxon>
        <taxon>Breznakiellaceae</taxon>
        <taxon>Breznakiella</taxon>
    </lineage>
</organism>
<keyword evidence="2" id="KW-0378">Hydrolase</keyword>
<evidence type="ECO:0000313" key="5">
    <source>
        <dbReference type="EMBL" id="QQO10273.1"/>
    </source>
</evidence>
<accession>A0A7T7XQ10</accession>
<evidence type="ECO:0000256" key="1">
    <source>
        <dbReference type="ARBA" id="ARBA00022729"/>
    </source>
</evidence>
<dbReference type="GO" id="GO:0000166">
    <property type="term" value="F:nucleotide binding"/>
    <property type="evidence" value="ECO:0007669"/>
    <property type="project" value="UniProtKB-KW"/>
</dbReference>
<dbReference type="KEGG" id="bhc:JFL75_04960"/>
<proteinExistence type="inferred from homology"/>
<comment type="similarity">
    <text evidence="2">Belongs to the 5'-nucleotidase family.</text>
</comment>
<dbReference type="Pfam" id="PF00149">
    <property type="entry name" value="Metallophos"/>
    <property type="match status" value="1"/>
</dbReference>
<sequence length="510" mass="55175">MKNNRNFFTLAVTAAFLSFLIACSGGPSAKDGETSRSLTGNGSFTIIHTNDVHSHVDVEPYVKAYVQKLRESGREVIVISGGDAFAGTSFASLSQGTDVAAVMNDAGYDLMALGNHEQLMNWNDLRAVSEMTDFPILAANASPELRQAVPELRDYVIRDIGGARVAFLGITTNMEPAGDGVNRGDITVGILENLKAETEARGATVFIAVTHLGITETDETIRSTYVADKCPWLSVIIDAHCHTAHERGLERSGVLIAETGEYGSNIGVVEVTIQDGAAVERTARIIPIAGIEAESGIIPDWELAEKIAAVRAKNERFLRQVIARIPAGLEGDRNITRTRETNFGDIVSDAIRWKTGADIAAMDTPFFRSSIPAGDLTNEQFLSVFIAPRELYLCEMKGSEILERLESGVQSYPQPTFMFVQVSGVRFVFDPSRPPMNRIVSAVLADGTPLDPDRTYTFAAGDAKLTLGKDKVEGVDYITGFGTVNQAFVDYLNSGEPLAVKTDGRISTVR</sequence>